<organism evidence="2 3">
    <name type="scientific">Magallana gigas</name>
    <name type="common">Pacific oyster</name>
    <name type="synonym">Crassostrea gigas</name>
    <dbReference type="NCBI Taxonomy" id="29159"/>
    <lineage>
        <taxon>Eukaryota</taxon>
        <taxon>Metazoa</taxon>
        <taxon>Spiralia</taxon>
        <taxon>Lophotrochozoa</taxon>
        <taxon>Mollusca</taxon>
        <taxon>Bivalvia</taxon>
        <taxon>Autobranchia</taxon>
        <taxon>Pteriomorphia</taxon>
        <taxon>Ostreida</taxon>
        <taxon>Ostreoidea</taxon>
        <taxon>Ostreidae</taxon>
        <taxon>Magallana</taxon>
    </lineage>
</organism>
<accession>A0A8W8LIU1</accession>
<reference evidence="2" key="1">
    <citation type="submission" date="2022-08" db="UniProtKB">
        <authorList>
            <consortium name="EnsemblMetazoa"/>
        </authorList>
    </citation>
    <scope>IDENTIFICATION</scope>
    <source>
        <strain evidence="2">05x7-T-G4-1.051#20</strain>
    </source>
</reference>
<proteinExistence type="predicted"/>
<feature type="compositionally biased region" description="Polar residues" evidence="1">
    <location>
        <begin position="73"/>
        <end position="84"/>
    </location>
</feature>
<name>A0A8W8LIU1_MAGGI</name>
<evidence type="ECO:0000313" key="2">
    <source>
        <dbReference type="EnsemblMetazoa" id="G28242.1:cds"/>
    </source>
</evidence>
<keyword evidence="3" id="KW-1185">Reference proteome</keyword>
<dbReference type="AlphaFoldDB" id="A0A8W8LIU1"/>
<evidence type="ECO:0000256" key="1">
    <source>
        <dbReference type="SAM" id="MobiDB-lite"/>
    </source>
</evidence>
<dbReference type="Proteomes" id="UP000005408">
    <property type="component" value="Unassembled WGS sequence"/>
</dbReference>
<evidence type="ECO:0000313" key="3">
    <source>
        <dbReference type="Proteomes" id="UP000005408"/>
    </source>
</evidence>
<feature type="compositionally biased region" description="Basic and acidic residues" evidence="1">
    <location>
        <begin position="37"/>
        <end position="47"/>
    </location>
</feature>
<feature type="compositionally biased region" description="Basic and acidic residues" evidence="1">
    <location>
        <begin position="93"/>
        <end position="103"/>
    </location>
</feature>
<feature type="compositionally biased region" description="Polar residues" evidence="1">
    <location>
        <begin position="8"/>
        <end position="36"/>
    </location>
</feature>
<feature type="region of interest" description="Disordered" evidence="1">
    <location>
        <begin position="68"/>
        <end position="103"/>
    </location>
</feature>
<dbReference type="EnsemblMetazoa" id="G28242.1">
    <property type="protein sequence ID" value="G28242.1:cds"/>
    <property type="gene ID" value="G28242"/>
</dbReference>
<sequence>MSGRGKSFNGNRGNRSYRSSKQPQASIHSTPISNSSDKPKSLKRTQEDLDTLVSRAATMQDAYCESDIEEATESTNQTRRSSYSDVVKSFPTQDDRSNDCVKS</sequence>
<protein>
    <submittedName>
        <fullName evidence="2">Uncharacterized protein</fullName>
    </submittedName>
</protein>
<feature type="region of interest" description="Disordered" evidence="1">
    <location>
        <begin position="1"/>
        <end position="49"/>
    </location>
</feature>